<feature type="domain" description="MiT/TFE transcription factors C-terminal" evidence="8">
    <location>
        <begin position="250"/>
        <end position="292"/>
    </location>
</feature>
<feature type="compositionally biased region" description="Basic and acidic residues" evidence="7">
    <location>
        <begin position="106"/>
        <end position="119"/>
    </location>
</feature>
<evidence type="ECO:0000256" key="4">
    <source>
        <dbReference type="ARBA" id="ARBA00023163"/>
    </source>
</evidence>
<keyword evidence="10" id="KW-1185">Reference proteome</keyword>
<keyword evidence="4" id="KW-0804">Transcription</keyword>
<dbReference type="PANTHER" id="PTHR45776">
    <property type="entry name" value="MIP04163P"/>
    <property type="match status" value="1"/>
</dbReference>
<keyword evidence="5" id="KW-0539">Nucleus</keyword>
<evidence type="ECO:0000313" key="10">
    <source>
        <dbReference type="Proteomes" id="UP000694403"/>
    </source>
</evidence>
<dbReference type="Proteomes" id="UP000694403">
    <property type="component" value="Unplaced"/>
</dbReference>
<keyword evidence="3" id="KW-0238">DNA-binding</keyword>
<feature type="region of interest" description="Disordered" evidence="7">
    <location>
        <begin position="249"/>
        <end position="293"/>
    </location>
</feature>
<dbReference type="GO" id="GO:0005634">
    <property type="term" value="C:nucleus"/>
    <property type="evidence" value="ECO:0007669"/>
    <property type="project" value="UniProtKB-SubCell"/>
</dbReference>
<feature type="coiled-coil region" evidence="6">
    <location>
        <begin position="153"/>
        <end position="187"/>
    </location>
</feature>
<evidence type="ECO:0000256" key="6">
    <source>
        <dbReference type="SAM" id="Coils"/>
    </source>
</evidence>
<evidence type="ECO:0000256" key="3">
    <source>
        <dbReference type="ARBA" id="ARBA00023125"/>
    </source>
</evidence>
<dbReference type="AlphaFoldDB" id="A0A8C3XNS6"/>
<keyword evidence="6" id="KW-0175">Coiled coil</keyword>
<feature type="region of interest" description="Disordered" evidence="7">
    <location>
        <begin position="201"/>
        <end position="232"/>
    </location>
</feature>
<evidence type="ECO:0000256" key="2">
    <source>
        <dbReference type="ARBA" id="ARBA00023015"/>
    </source>
</evidence>
<dbReference type="InterPro" id="IPR021802">
    <property type="entry name" value="MiT/TFE_C"/>
</dbReference>
<feature type="compositionally biased region" description="Low complexity" evidence="7">
    <location>
        <begin position="220"/>
        <end position="232"/>
    </location>
</feature>
<organism evidence="9 10">
    <name type="scientific">Chelydra serpentina</name>
    <name type="common">Snapping turtle</name>
    <name type="synonym">Testudo serpentina</name>
    <dbReference type="NCBI Taxonomy" id="8475"/>
    <lineage>
        <taxon>Eukaryota</taxon>
        <taxon>Metazoa</taxon>
        <taxon>Chordata</taxon>
        <taxon>Craniata</taxon>
        <taxon>Vertebrata</taxon>
        <taxon>Euteleostomi</taxon>
        <taxon>Archelosauria</taxon>
        <taxon>Testudinata</taxon>
        <taxon>Testudines</taxon>
        <taxon>Cryptodira</taxon>
        <taxon>Durocryptodira</taxon>
        <taxon>Americhelydia</taxon>
        <taxon>Chelydroidea</taxon>
        <taxon>Chelydridae</taxon>
        <taxon>Chelydra</taxon>
    </lineage>
</organism>
<dbReference type="GO" id="GO:0000981">
    <property type="term" value="F:DNA-binding transcription factor activity, RNA polymerase II-specific"/>
    <property type="evidence" value="ECO:0007669"/>
    <property type="project" value="TreeGrafter"/>
</dbReference>
<proteinExistence type="predicted"/>
<sequence>PSPSAHISVFLVPTSRPPSPSAPLPDTHFPLHPGKHQLLPRRPAQHQDGVVRYRTLGTRHWGGGHGRGRSPPLFPGGGCRSSVCPADTLPSFLVTENEAKALMKERQKKDNHNLRREPRSPGSQPPCSFSARREMRWNKGTILKASVDYIRKLQKEQQRSREMELRQRKLEQANRSLQLRVQELEMQAQLHGLPLTSPAGLLPLGGAGEGAKPEGPGPPSFLGGPSCAPDPASSAACLLDLAFPSEELGEDILMEDGGPLSPLGASDPLLSSLSPGASKGSSRRSSFSMEEDS</sequence>
<dbReference type="Pfam" id="PF11851">
    <property type="entry name" value="DUF3371"/>
    <property type="match status" value="1"/>
</dbReference>
<feature type="region of interest" description="Disordered" evidence="7">
    <location>
        <begin position="13"/>
        <end position="41"/>
    </location>
</feature>
<reference evidence="9" key="2">
    <citation type="submission" date="2025-09" db="UniProtKB">
        <authorList>
            <consortium name="Ensembl"/>
        </authorList>
    </citation>
    <scope>IDENTIFICATION</scope>
</reference>
<reference evidence="9" key="1">
    <citation type="submission" date="2025-08" db="UniProtKB">
        <authorList>
            <consortium name="Ensembl"/>
        </authorList>
    </citation>
    <scope>IDENTIFICATION</scope>
</reference>
<evidence type="ECO:0000259" key="8">
    <source>
        <dbReference type="Pfam" id="PF11851"/>
    </source>
</evidence>
<evidence type="ECO:0000256" key="5">
    <source>
        <dbReference type="ARBA" id="ARBA00023242"/>
    </source>
</evidence>
<comment type="subcellular location">
    <subcellularLocation>
        <location evidence="1">Nucleus</location>
    </subcellularLocation>
</comment>
<keyword evidence="2" id="KW-0805">Transcription regulation</keyword>
<accession>A0A8C3XNS6</accession>
<evidence type="ECO:0000313" key="9">
    <source>
        <dbReference type="Ensembl" id="ENSCSRP00000011607.1"/>
    </source>
</evidence>
<dbReference type="Ensembl" id="ENSCSRT00000012045.1">
    <property type="protein sequence ID" value="ENSCSRP00000011607.1"/>
    <property type="gene ID" value="ENSCSRG00000008632.1"/>
</dbReference>
<protein>
    <submittedName>
        <fullName evidence="9">Transcription factor binding to IGHM enhancer 3</fullName>
    </submittedName>
</protein>
<dbReference type="Gene3D" id="1.20.5.170">
    <property type="match status" value="1"/>
</dbReference>
<feature type="compositionally biased region" description="Low complexity" evidence="7">
    <location>
        <begin position="257"/>
        <end position="293"/>
    </location>
</feature>
<dbReference type="PANTHER" id="PTHR45776:SF3">
    <property type="entry name" value="TRANSCRIPTION FACTOR E3"/>
    <property type="match status" value="1"/>
</dbReference>
<name>A0A8C3XNS6_CHESE</name>
<evidence type="ECO:0000256" key="1">
    <source>
        <dbReference type="ARBA" id="ARBA00004123"/>
    </source>
</evidence>
<evidence type="ECO:0000256" key="7">
    <source>
        <dbReference type="SAM" id="MobiDB-lite"/>
    </source>
</evidence>
<feature type="region of interest" description="Disordered" evidence="7">
    <location>
        <begin position="106"/>
        <end position="130"/>
    </location>
</feature>
<dbReference type="GO" id="GO:0000978">
    <property type="term" value="F:RNA polymerase II cis-regulatory region sequence-specific DNA binding"/>
    <property type="evidence" value="ECO:0007669"/>
    <property type="project" value="TreeGrafter"/>
</dbReference>